<evidence type="ECO:0000256" key="3">
    <source>
        <dbReference type="ARBA" id="ARBA00023163"/>
    </source>
</evidence>
<dbReference type="PROSITE" id="PS01124">
    <property type="entry name" value="HTH_ARAC_FAMILY_2"/>
    <property type="match status" value="1"/>
</dbReference>
<comment type="caution">
    <text evidence="5">The sequence shown here is derived from an EMBL/GenBank/DDBJ whole genome shotgun (WGS) entry which is preliminary data.</text>
</comment>
<gene>
    <name evidence="5" type="ORF">CWB98_15765</name>
</gene>
<keyword evidence="3" id="KW-0804">Transcription</keyword>
<dbReference type="SMART" id="SM00342">
    <property type="entry name" value="HTH_ARAC"/>
    <property type="match status" value="1"/>
</dbReference>
<dbReference type="Pfam" id="PF12833">
    <property type="entry name" value="HTH_18"/>
    <property type="match status" value="1"/>
</dbReference>
<evidence type="ECO:0000313" key="5">
    <source>
        <dbReference type="EMBL" id="TMP35473.1"/>
    </source>
</evidence>
<evidence type="ECO:0000256" key="1">
    <source>
        <dbReference type="ARBA" id="ARBA00023015"/>
    </source>
</evidence>
<keyword evidence="2" id="KW-0238">DNA-binding</keyword>
<dbReference type="EMBL" id="PNCJ01000023">
    <property type="protein sequence ID" value="TMP35473.1"/>
    <property type="molecule type" value="Genomic_DNA"/>
</dbReference>
<dbReference type="GO" id="GO:0003700">
    <property type="term" value="F:DNA-binding transcription factor activity"/>
    <property type="evidence" value="ECO:0007669"/>
    <property type="project" value="InterPro"/>
</dbReference>
<dbReference type="InterPro" id="IPR018060">
    <property type="entry name" value="HTH_AraC"/>
</dbReference>
<reference evidence="5 6" key="1">
    <citation type="submission" date="2018-01" db="EMBL/GenBank/DDBJ databases">
        <authorList>
            <person name="Paulsen S."/>
            <person name="Gram L.K."/>
        </authorList>
    </citation>
    <scope>NUCLEOTIDE SEQUENCE [LARGE SCALE GENOMIC DNA]</scope>
    <source>
        <strain evidence="5 6">S2599</strain>
    </source>
</reference>
<organism evidence="5 6">
    <name type="scientific">Pseudoalteromonas rubra</name>
    <dbReference type="NCBI Taxonomy" id="43658"/>
    <lineage>
        <taxon>Bacteria</taxon>
        <taxon>Pseudomonadati</taxon>
        <taxon>Pseudomonadota</taxon>
        <taxon>Gammaproteobacteria</taxon>
        <taxon>Alteromonadales</taxon>
        <taxon>Pseudoalteromonadaceae</taxon>
        <taxon>Pseudoalteromonas</taxon>
    </lineage>
</organism>
<protein>
    <submittedName>
        <fullName evidence="5">AraC family transcriptional regulator</fullName>
    </submittedName>
</protein>
<dbReference type="OrthoDB" id="5295226at2"/>
<dbReference type="InterPro" id="IPR050204">
    <property type="entry name" value="AraC_XylS_family_regulators"/>
</dbReference>
<evidence type="ECO:0000256" key="2">
    <source>
        <dbReference type="ARBA" id="ARBA00023125"/>
    </source>
</evidence>
<keyword evidence="1" id="KW-0805">Transcription regulation</keyword>
<name>A0A5S3WYH3_9GAMM</name>
<dbReference type="Proteomes" id="UP000306719">
    <property type="component" value="Unassembled WGS sequence"/>
</dbReference>
<accession>A0A5S3WYH3</accession>
<evidence type="ECO:0000313" key="6">
    <source>
        <dbReference type="Proteomes" id="UP000306719"/>
    </source>
</evidence>
<sequence length="245" mass="27486">MPNVWIDTGLVLIYGSQLDADYHEHVAIQVIWPSRDSVCELNGESVQSLTVIASRQRHCLKMSKGWVLLVEPTSQLGEQLGAKLLGKSIVSFMPGADDNKYPPVDKKSAFKRLIPLFESMSIAQALLELNQSSVTDERIQRLLKDLDACFIADCIKPAHWRAADVAQTLNLSKSRFLHLFKDQVGIAWRPFLLWRRLLCALQTLISGRSATEAAYRAGFADSAHLSRTFRSTFGMNIMQAKNLLK</sequence>
<dbReference type="GO" id="GO:0043565">
    <property type="term" value="F:sequence-specific DNA binding"/>
    <property type="evidence" value="ECO:0007669"/>
    <property type="project" value="InterPro"/>
</dbReference>
<proteinExistence type="predicted"/>
<reference evidence="6" key="2">
    <citation type="submission" date="2019-06" db="EMBL/GenBank/DDBJ databases">
        <title>Co-occurence of chitin degradation, pigmentation and bioactivity in marine Pseudoalteromonas.</title>
        <authorList>
            <person name="Sonnenschein E.C."/>
            <person name="Bech P.K."/>
        </authorList>
    </citation>
    <scope>NUCLEOTIDE SEQUENCE [LARGE SCALE GENOMIC DNA]</scope>
    <source>
        <strain evidence="6">S2599</strain>
    </source>
</reference>
<dbReference type="Gene3D" id="1.10.10.60">
    <property type="entry name" value="Homeodomain-like"/>
    <property type="match status" value="1"/>
</dbReference>
<feature type="domain" description="HTH araC/xylS-type" evidence="4">
    <location>
        <begin position="145"/>
        <end position="243"/>
    </location>
</feature>
<dbReference type="SUPFAM" id="SSF46689">
    <property type="entry name" value="Homeodomain-like"/>
    <property type="match status" value="1"/>
</dbReference>
<dbReference type="AlphaFoldDB" id="A0A5S3WYH3"/>
<dbReference type="InterPro" id="IPR009057">
    <property type="entry name" value="Homeodomain-like_sf"/>
</dbReference>
<evidence type="ECO:0000259" key="4">
    <source>
        <dbReference type="PROSITE" id="PS01124"/>
    </source>
</evidence>
<dbReference type="PANTHER" id="PTHR46796">
    <property type="entry name" value="HTH-TYPE TRANSCRIPTIONAL ACTIVATOR RHAS-RELATED"/>
    <property type="match status" value="1"/>
</dbReference>